<name>A0A6A7N3M8_9BURK</name>
<feature type="domain" description="Fe2OG dioxygenase" evidence="7">
    <location>
        <begin position="107"/>
        <end position="204"/>
    </location>
</feature>
<dbReference type="AlphaFoldDB" id="A0A6A7N3M8"/>
<evidence type="ECO:0000256" key="3">
    <source>
        <dbReference type="ARBA" id="ARBA00022896"/>
    </source>
</evidence>
<accession>A0A6A7N3M8</accession>
<comment type="caution">
    <text evidence="8">The sequence shown here is derived from an EMBL/GenBank/DDBJ whole genome shotgun (WGS) entry which is preliminary data.</text>
</comment>
<proteinExistence type="predicted"/>
<evidence type="ECO:0000313" key="9">
    <source>
        <dbReference type="Proteomes" id="UP000440498"/>
    </source>
</evidence>
<evidence type="ECO:0000259" key="7">
    <source>
        <dbReference type="PROSITE" id="PS51471"/>
    </source>
</evidence>
<dbReference type="InterPro" id="IPR006620">
    <property type="entry name" value="Pro_4_hyd_alph"/>
</dbReference>
<dbReference type="Gene3D" id="2.60.120.620">
    <property type="entry name" value="q2cbj1_9rhob like domain"/>
    <property type="match status" value="1"/>
</dbReference>
<dbReference type="GO" id="GO:0031543">
    <property type="term" value="F:peptidyl-proline dioxygenase activity"/>
    <property type="evidence" value="ECO:0007669"/>
    <property type="project" value="TreeGrafter"/>
</dbReference>
<dbReference type="GO" id="GO:0008198">
    <property type="term" value="F:ferrous iron binding"/>
    <property type="evidence" value="ECO:0007669"/>
    <property type="project" value="TreeGrafter"/>
</dbReference>
<evidence type="ECO:0000256" key="1">
    <source>
        <dbReference type="ARBA" id="ARBA00001961"/>
    </source>
</evidence>
<dbReference type="SMART" id="SM00702">
    <property type="entry name" value="P4Hc"/>
    <property type="match status" value="1"/>
</dbReference>
<keyword evidence="6" id="KW-0408">Iron</keyword>
<gene>
    <name evidence="8" type="ORF">GEV02_15720</name>
</gene>
<keyword evidence="2" id="KW-0479">Metal-binding</keyword>
<dbReference type="GO" id="GO:0071456">
    <property type="term" value="P:cellular response to hypoxia"/>
    <property type="evidence" value="ECO:0007669"/>
    <property type="project" value="TreeGrafter"/>
</dbReference>
<dbReference type="PANTHER" id="PTHR12907">
    <property type="entry name" value="EGL NINE HOMOLOG-RELATED"/>
    <property type="match status" value="1"/>
</dbReference>
<evidence type="ECO:0000256" key="4">
    <source>
        <dbReference type="ARBA" id="ARBA00022964"/>
    </source>
</evidence>
<organism evidence="8 9">
    <name type="scientific">Rugamonas aquatica</name>
    <dbReference type="NCBI Taxonomy" id="2743357"/>
    <lineage>
        <taxon>Bacteria</taxon>
        <taxon>Pseudomonadati</taxon>
        <taxon>Pseudomonadota</taxon>
        <taxon>Betaproteobacteria</taxon>
        <taxon>Burkholderiales</taxon>
        <taxon>Oxalobacteraceae</taxon>
        <taxon>Telluria group</taxon>
        <taxon>Rugamonas</taxon>
    </lineage>
</organism>
<evidence type="ECO:0000256" key="5">
    <source>
        <dbReference type="ARBA" id="ARBA00023002"/>
    </source>
</evidence>
<dbReference type="InterPro" id="IPR005123">
    <property type="entry name" value="Oxoglu/Fe-dep_dioxygenase_dom"/>
</dbReference>
<dbReference type="InterPro" id="IPR051559">
    <property type="entry name" value="HIF_prolyl_hydroxylases"/>
</dbReference>
<keyword evidence="9" id="KW-1185">Reference proteome</keyword>
<evidence type="ECO:0000313" key="8">
    <source>
        <dbReference type="EMBL" id="MQA39602.1"/>
    </source>
</evidence>
<dbReference type="InterPro" id="IPR044862">
    <property type="entry name" value="Pro_4_hyd_alph_FE2OG_OXY"/>
</dbReference>
<dbReference type="Pfam" id="PF13640">
    <property type="entry name" value="2OG-FeII_Oxy_3"/>
    <property type="match status" value="1"/>
</dbReference>
<dbReference type="Proteomes" id="UP000440498">
    <property type="component" value="Unassembled WGS sequence"/>
</dbReference>
<keyword evidence="3" id="KW-0847">Vitamin C</keyword>
<keyword evidence="4" id="KW-0223">Dioxygenase</keyword>
<evidence type="ECO:0000256" key="2">
    <source>
        <dbReference type="ARBA" id="ARBA00022723"/>
    </source>
</evidence>
<evidence type="ECO:0000256" key="6">
    <source>
        <dbReference type="ARBA" id="ARBA00023004"/>
    </source>
</evidence>
<dbReference type="PANTHER" id="PTHR12907:SF26">
    <property type="entry name" value="HIF PROLYL HYDROXYLASE, ISOFORM C"/>
    <property type="match status" value="1"/>
</dbReference>
<dbReference type="RefSeq" id="WP_152838875.1">
    <property type="nucleotide sequence ID" value="NZ_WHUG01000005.1"/>
</dbReference>
<keyword evidence="5" id="KW-0560">Oxidoreductase</keyword>
<dbReference type="PROSITE" id="PS51471">
    <property type="entry name" value="FE2OG_OXY"/>
    <property type="match status" value="1"/>
</dbReference>
<sequence>MPTELPASDYGLHQPTLDGLAQHGWSQQNLFLSHDLTLALAAECRAGAAAGALALAAVGRGTAQAVRGDIRGDRILWLEAGQSAACDRYLVVMEALRLALNREFFLGLDSYESHYALYTPGAAYGKHLDRFRDDDLRTVSVVIYLNPDWQLEQGGALRLHPLDAPSSDIAPMGSRLVLFLSADMPHEVLPATHDRLSLAGWFRRRPH</sequence>
<dbReference type="EMBL" id="WHUG01000005">
    <property type="protein sequence ID" value="MQA39602.1"/>
    <property type="molecule type" value="Genomic_DNA"/>
</dbReference>
<comment type="cofactor">
    <cofactor evidence="1">
        <name>L-ascorbate</name>
        <dbReference type="ChEBI" id="CHEBI:38290"/>
    </cofactor>
</comment>
<protein>
    <submittedName>
        <fullName evidence="8">2OG-Fe(II) oxygenase</fullName>
    </submittedName>
</protein>
<dbReference type="GO" id="GO:0031418">
    <property type="term" value="F:L-ascorbic acid binding"/>
    <property type="evidence" value="ECO:0007669"/>
    <property type="project" value="UniProtKB-KW"/>
</dbReference>
<reference evidence="8 9" key="1">
    <citation type="submission" date="2019-10" db="EMBL/GenBank/DDBJ databases">
        <title>Two novel species isolated from a subtropical stream in China.</title>
        <authorList>
            <person name="Lu H."/>
        </authorList>
    </citation>
    <scope>NUCLEOTIDE SEQUENCE [LARGE SCALE GENOMIC DNA]</scope>
    <source>
        <strain evidence="8 9">FT29W</strain>
    </source>
</reference>